<dbReference type="Pfam" id="PF25994">
    <property type="entry name" value="HH_AprE"/>
    <property type="match status" value="1"/>
</dbReference>
<dbReference type="InterPro" id="IPR006144">
    <property type="entry name" value="Secretion_HlyD_CS"/>
</dbReference>
<dbReference type="Proteomes" id="UP001500604">
    <property type="component" value="Unassembled WGS sequence"/>
</dbReference>
<evidence type="ECO:0000256" key="4">
    <source>
        <dbReference type="ARBA" id="ARBA00022475"/>
    </source>
</evidence>
<name>A0ABP8V3U2_9GAMM</name>
<keyword evidence="7 9" id="KW-1133">Transmembrane helix</keyword>
<keyword evidence="5 9" id="KW-0997">Cell inner membrane</keyword>
<proteinExistence type="inferred from homology"/>
<keyword evidence="3 9" id="KW-0813">Transport</keyword>
<accession>A0ABP8V3U2</accession>
<feature type="domain" description="AprE-like long alpha-helical hairpin" evidence="10">
    <location>
        <begin position="113"/>
        <end position="292"/>
    </location>
</feature>
<keyword evidence="8 9" id="KW-0472">Membrane</keyword>
<dbReference type="NCBIfam" id="TIGR01843">
    <property type="entry name" value="type_I_hlyD"/>
    <property type="match status" value="1"/>
</dbReference>
<dbReference type="InterPro" id="IPR058781">
    <property type="entry name" value="HH_AprE-like"/>
</dbReference>
<dbReference type="PROSITE" id="PS00543">
    <property type="entry name" value="HLYD_FAMILY"/>
    <property type="match status" value="1"/>
</dbReference>
<evidence type="ECO:0000256" key="5">
    <source>
        <dbReference type="ARBA" id="ARBA00022519"/>
    </source>
</evidence>
<keyword evidence="13" id="KW-1185">Reference proteome</keyword>
<evidence type="ECO:0000256" key="6">
    <source>
        <dbReference type="ARBA" id="ARBA00022692"/>
    </source>
</evidence>
<evidence type="ECO:0000256" key="1">
    <source>
        <dbReference type="ARBA" id="ARBA00004377"/>
    </source>
</evidence>
<comment type="similarity">
    <text evidence="2 9">Belongs to the membrane fusion protein (MFP) (TC 8.A.1) family.</text>
</comment>
<dbReference type="EMBL" id="BAABFL010000426">
    <property type="protein sequence ID" value="GAA4650898.1"/>
    <property type="molecule type" value="Genomic_DNA"/>
</dbReference>
<comment type="caution">
    <text evidence="12">The sequence shown here is derived from an EMBL/GenBank/DDBJ whole genome shotgun (WGS) entry which is preliminary data.</text>
</comment>
<dbReference type="InterPro" id="IPR050739">
    <property type="entry name" value="MFP"/>
</dbReference>
<evidence type="ECO:0000259" key="11">
    <source>
        <dbReference type="Pfam" id="PF26002"/>
    </source>
</evidence>
<protein>
    <recommendedName>
        <fullName evidence="9">Membrane fusion protein (MFP) family protein</fullName>
    </recommendedName>
</protein>
<dbReference type="PRINTS" id="PR01490">
    <property type="entry name" value="RTXTOXIND"/>
</dbReference>
<evidence type="ECO:0000313" key="13">
    <source>
        <dbReference type="Proteomes" id="UP001500604"/>
    </source>
</evidence>
<comment type="subcellular location">
    <subcellularLocation>
        <location evidence="1 9">Cell inner membrane</location>
        <topology evidence="1 9">Single-pass membrane protein</topology>
    </subcellularLocation>
</comment>
<gene>
    <name evidence="12" type="ORF">GCM10023116_31810</name>
</gene>
<dbReference type="PANTHER" id="PTHR30386:SF26">
    <property type="entry name" value="TRANSPORT PROTEIN COMB"/>
    <property type="match status" value="1"/>
</dbReference>
<dbReference type="InterPro" id="IPR010129">
    <property type="entry name" value="T1SS_HlyD"/>
</dbReference>
<evidence type="ECO:0000256" key="2">
    <source>
        <dbReference type="ARBA" id="ARBA00009477"/>
    </source>
</evidence>
<dbReference type="PANTHER" id="PTHR30386">
    <property type="entry name" value="MEMBRANE FUSION SUBUNIT OF EMRAB-TOLC MULTIDRUG EFFLUX PUMP"/>
    <property type="match status" value="1"/>
</dbReference>
<evidence type="ECO:0000256" key="7">
    <source>
        <dbReference type="ARBA" id="ARBA00022989"/>
    </source>
</evidence>
<sequence>MQQLVSGNSTCERQLLHWQKPSQAEVQLITRGSRPLLISIGLLIIAFIVWAAWCEVDEVTRGEGKVIPSSQVQAVQNMEGGIVEKILVKEGDLVEQGQVLMLMDDTRFAANHQGQLASQYALMARKVRLQAEVAGGHPVMPASLKELVPELAESELELYQFRRQELASSLGIYQQQLIQQEKQQAETRAEIAMLEKRHALLGEELGLSQDLAIEGAVSRVEVLRLERQVSDTRGEQRIAEENLARILAEQTETQQRIREAELVFMNKARTELNETLALLHELSAKETATSDQVERTQVRAPMKGVVKQIQVNTEGGVVQPGMKMMELIPVDDTLEVEVKIRPQDIAFLHPGQKATIRFTAYDFTVHGGIAGVLTHLSADTIIDENNEHYYLARIRTDQNFLGDADNHKPLIPGMVANVDILTGKKTLITYLLKPVLRAKQLAFTER</sequence>
<feature type="transmembrane region" description="Helical" evidence="9">
    <location>
        <begin position="36"/>
        <end position="53"/>
    </location>
</feature>
<evidence type="ECO:0000256" key="8">
    <source>
        <dbReference type="ARBA" id="ARBA00023136"/>
    </source>
</evidence>
<evidence type="ECO:0000313" key="12">
    <source>
        <dbReference type="EMBL" id="GAA4650898.1"/>
    </source>
</evidence>
<dbReference type="Gene3D" id="2.40.50.100">
    <property type="match status" value="2"/>
</dbReference>
<reference evidence="13" key="1">
    <citation type="journal article" date="2019" name="Int. J. Syst. Evol. Microbiol.">
        <title>The Global Catalogue of Microorganisms (GCM) 10K type strain sequencing project: providing services to taxonomists for standard genome sequencing and annotation.</title>
        <authorList>
            <consortium name="The Broad Institute Genomics Platform"/>
            <consortium name="The Broad Institute Genome Sequencing Center for Infectious Disease"/>
            <person name="Wu L."/>
            <person name="Ma J."/>
        </authorList>
    </citation>
    <scope>NUCLEOTIDE SEQUENCE [LARGE SCALE GENOMIC DNA]</scope>
    <source>
        <strain evidence="13">JCM 17805</strain>
    </source>
</reference>
<feature type="domain" description="AprE-like beta-barrel" evidence="11">
    <location>
        <begin position="334"/>
        <end position="423"/>
    </location>
</feature>
<dbReference type="InterPro" id="IPR058982">
    <property type="entry name" value="Beta-barrel_AprE"/>
</dbReference>
<dbReference type="Gene3D" id="2.40.30.170">
    <property type="match status" value="1"/>
</dbReference>
<evidence type="ECO:0000256" key="3">
    <source>
        <dbReference type="ARBA" id="ARBA00022448"/>
    </source>
</evidence>
<evidence type="ECO:0000259" key="10">
    <source>
        <dbReference type="Pfam" id="PF25994"/>
    </source>
</evidence>
<dbReference type="Pfam" id="PF26002">
    <property type="entry name" value="Beta-barrel_AprE"/>
    <property type="match status" value="1"/>
</dbReference>
<keyword evidence="6 9" id="KW-0812">Transmembrane</keyword>
<keyword evidence="4 9" id="KW-1003">Cell membrane</keyword>
<organism evidence="12 13">
    <name type="scientific">Kistimonas scapharcae</name>
    <dbReference type="NCBI Taxonomy" id="1036133"/>
    <lineage>
        <taxon>Bacteria</taxon>
        <taxon>Pseudomonadati</taxon>
        <taxon>Pseudomonadota</taxon>
        <taxon>Gammaproteobacteria</taxon>
        <taxon>Oceanospirillales</taxon>
        <taxon>Endozoicomonadaceae</taxon>
        <taxon>Kistimonas</taxon>
    </lineage>
</organism>
<evidence type="ECO:0000256" key="9">
    <source>
        <dbReference type="RuleBase" id="RU365093"/>
    </source>
</evidence>